<dbReference type="Gene3D" id="1.20.1250.20">
    <property type="entry name" value="MFS general substrate transporter like domains"/>
    <property type="match status" value="1"/>
</dbReference>
<proteinExistence type="inferred from homology"/>
<feature type="domain" description="ABC1 atypical kinase-like" evidence="2">
    <location>
        <begin position="62"/>
        <end position="131"/>
    </location>
</feature>
<dbReference type="InterPro" id="IPR011009">
    <property type="entry name" value="Kinase-like_dom_sf"/>
</dbReference>
<dbReference type="Pfam" id="PF03109">
    <property type="entry name" value="ABC1"/>
    <property type="match status" value="1"/>
</dbReference>
<dbReference type="InterPro" id="IPR050154">
    <property type="entry name" value="UbiB_kinase"/>
</dbReference>
<dbReference type="PANTHER" id="PTHR10566">
    <property type="entry name" value="CHAPERONE-ACTIVITY OF BC1 COMPLEX CABC1 -RELATED"/>
    <property type="match status" value="1"/>
</dbReference>
<name>A0A9D5B4N0_PEA</name>
<dbReference type="SUPFAM" id="SSF56112">
    <property type="entry name" value="Protein kinase-like (PK-like)"/>
    <property type="match status" value="1"/>
</dbReference>
<reference evidence="3 4" key="1">
    <citation type="journal article" date="2022" name="Nat. Genet.">
        <title>Improved pea reference genome and pan-genome highlight genomic features and evolutionary characteristics.</title>
        <authorList>
            <person name="Yang T."/>
            <person name="Liu R."/>
            <person name="Luo Y."/>
            <person name="Hu S."/>
            <person name="Wang D."/>
            <person name="Wang C."/>
            <person name="Pandey M.K."/>
            <person name="Ge S."/>
            <person name="Xu Q."/>
            <person name="Li N."/>
            <person name="Li G."/>
            <person name="Huang Y."/>
            <person name="Saxena R.K."/>
            <person name="Ji Y."/>
            <person name="Li M."/>
            <person name="Yan X."/>
            <person name="He Y."/>
            <person name="Liu Y."/>
            <person name="Wang X."/>
            <person name="Xiang C."/>
            <person name="Varshney R.K."/>
            <person name="Ding H."/>
            <person name="Gao S."/>
            <person name="Zong X."/>
        </authorList>
    </citation>
    <scope>NUCLEOTIDE SEQUENCE [LARGE SCALE GENOMIC DNA]</scope>
    <source>
        <strain evidence="3 4">cv. Zhongwan 6</strain>
    </source>
</reference>
<dbReference type="InterPro" id="IPR004147">
    <property type="entry name" value="ABC1_dom"/>
</dbReference>
<dbReference type="InterPro" id="IPR036259">
    <property type="entry name" value="MFS_trans_sf"/>
</dbReference>
<dbReference type="Proteomes" id="UP001058974">
    <property type="component" value="Chromosome 2"/>
</dbReference>
<evidence type="ECO:0000313" key="4">
    <source>
        <dbReference type="Proteomes" id="UP001058974"/>
    </source>
</evidence>
<protein>
    <recommendedName>
        <fullName evidence="2">ABC1 atypical kinase-like domain-containing protein</fullName>
    </recommendedName>
</protein>
<gene>
    <name evidence="3" type="ORF">KIW84_021932</name>
</gene>
<comment type="caution">
    <text evidence="3">The sequence shown here is derived from an EMBL/GenBank/DDBJ whole genome shotgun (WGS) entry which is preliminary data.</text>
</comment>
<sequence length="272" mass="30078">MIQSTSLEFVRAKQRLPSANNRAAELRKILVELGPAYIKIAQAISSHSDLIPPSYLDELSLLQDRISPFSTEVAFNMIEQQLGLSLADIFSEISPEPVAAASLGQVYQVRLSRTWQVVAVKVQRPSVQASSMYLGVSVGMLFLPSLVKFKGPQSVFIAEAFLGFAWSLLWFRYASDPKASASGVGGLLLPVNKKMDRKVSDVNVETGVERNGVKKNGVGIPWMKIMTSLPVCAIVVNNFTFHYALYMLMNWLPTYFELGLKLSLHEMGSSKM</sequence>
<keyword evidence="4" id="KW-1185">Reference proteome</keyword>
<evidence type="ECO:0000256" key="1">
    <source>
        <dbReference type="ARBA" id="ARBA00009670"/>
    </source>
</evidence>
<dbReference type="EMBL" id="JAMSHJ010000002">
    <property type="protein sequence ID" value="KAI5435307.1"/>
    <property type="molecule type" value="Genomic_DNA"/>
</dbReference>
<evidence type="ECO:0000313" key="3">
    <source>
        <dbReference type="EMBL" id="KAI5435307.1"/>
    </source>
</evidence>
<dbReference type="Gramene" id="Psat02G0193200-T1">
    <property type="protein sequence ID" value="KAI5435307.1"/>
    <property type="gene ID" value="KIW84_021932"/>
</dbReference>
<evidence type="ECO:0000259" key="2">
    <source>
        <dbReference type="Pfam" id="PF03109"/>
    </source>
</evidence>
<organism evidence="3 4">
    <name type="scientific">Pisum sativum</name>
    <name type="common">Garden pea</name>
    <name type="synonym">Lathyrus oleraceus</name>
    <dbReference type="NCBI Taxonomy" id="3888"/>
    <lineage>
        <taxon>Eukaryota</taxon>
        <taxon>Viridiplantae</taxon>
        <taxon>Streptophyta</taxon>
        <taxon>Embryophyta</taxon>
        <taxon>Tracheophyta</taxon>
        <taxon>Spermatophyta</taxon>
        <taxon>Magnoliopsida</taxon>
        <taxon>eudicotyledons</taxon>
        <taxon>Gunneridae</taxon>
        <taxon>Pentapetalae</taxon>
        <taxon>rosids</taxon>
        <taxon>fabids</taxon>
        <taxon>Fabales</taxon>
        <taxon>Fabaceae</taxon>
        <taxon>Papilionoideae</taxon>
        <taxon>50 kb inversion clade</taxon>
        <taxon>NPAAA clade</taxon>
        <taxon>Hologalegina</taxon>
        <taxon>IRL clade</taxon>
        <taxon>Fabeae</taxon>
        <taxon>Lathyrus</taxon>
    </lineage>
</organism>
<dbReference type="AlphaFoldDB" id="A0A9D5B4N0"/>
<dbReference type="SUPFAM" id="SSF103473">
    <property type="entry name" value="MFS general substrate transporter"/>
    <property type="match status" value="1"/>
</dbReference>
<comment type="similarity">
    <text evidence="1">Belongs to the protein kinase superfamily. ADCK protein kinase family.</text>
</comment>
<dbReference type="PANTHER" id="PTHR10566:SF119">
    <property type="entry name" value="OS04G0640500 PROTEIN"/>
    <property type="match status" value="1"/>
</dbReference>
<accession>A0A9D5B4N0</accession>